<keyword evidence="1" id="KW-0472">Membrane</keyword>
<feature type="domain" description="LiaI-LiaF-like transmembrane region" evidence="2">
    <location>
        <begin position="74"/>
        <end position="114"/>
    </location>
</feature>
<dbReference type="HOGENOM" id="CLU_121970_0_0_12"/>
<dbReference type="eggNOG" id="ENOG5031CQJ">
    <property type="taxonomic scope" value="Bacteria"/>
</dbReference>
<keyword evidence="1" id="KW-0812">Transmembrane</keyword>
<evidence type="ECO:0000259" key="2">
    <source>
        <dbReference type="Pfam" id="PF18917"/>
    </source>
</evidence>
<dbReference type="Pfam" id="PF18917">
    <property type="entry name" value="LiaI-LiaF-like_TM1"/>
    <property type="match status" value="2"/>
</dbReference>
<dbReference type="STRING" id="906968.Trebr_0868"/>
<accession>F4LJ47</accession>
<dbReference type="Proteomes" id="UP000006546">
    <property type="component" value="Chromosome"/>
</dbReference>
<reference evidence="4" key="1">
    <citation type="submission" date="2011-04" db="EMBL/GenBank/DDBJ databases">
        <title>The complete genome of Treponema brennaborense DSM 12168.</title>
        <authorList>
            <person name="Lucas S."/>
            <person name="Han J."/>
            <person name="Lapidus A."/>
            <person name="Bruce D."/>
            <person name="Goodwin L."/>
            <person name="Pitluck S."/>
            <person name="Peters L."/>
            <person name="Kyrpides N."/>
            <person name="Mavromatis K."/>
            <person name="Ivanova N."/>
            <person name="Mikhailova N."/>
            <person name="Pagani I."/>
            <person name="Teshima H."/>
            <person name="Detter J.C."/>
            <person name="Tapia R."/>
            <person name="Han C."/>
            <person name="Land M."/>
            <person name="Hauser L."/>
            <person name="Markowitz V."/>
            <person name="Cheng J.-F."/>
            <person name="Hugenholtz P."/>
            <person name="Woyke T."/>
            <person name="Wu D."/>
            <person name="Gronow S."/>
            <person name="Wellnitz S."/>
            <person name="Brambilla E."/>
            <person name="Klenk H.-P."/>
            <person name="Eisen J.A."/>
        </authorList>
    </citation>
    <scope>NUCLEOTIDE SEQUENCE [LARGE SCALE GENOMIC DNA]</scope>
    <source>
        <strain evidence="4">DSM 12168 / CIP 105900 / DD5/3</strain>
    </source>
</reference>
<evidence type="ECO:0000313" key="4">
    <source>
        <dbReference type="Proteomes" id="UP000006546"/>
    </source>
</evidence>
<feature type="transmembrane region" description="Helical" evidence="1">
    <location>
        <begin position="160"/>
        <end position="179"/>
    </location>
</feature>
<proteinExistence type="predicted"/>
<dbReference type="RefSeq" id="WP_013758023.1">
    <property type="nucleotide sequence ID" value="NC_015500.1"/>
</dbReference>
<name>F4LJ47_TREBD</name>
<dbReference type="InterPro" id="IPR043726">
    <property type="entry name" value="LiaI-LiaF-like_TM1"/>
</dbReference>
<dbReference type="EMBL" id="CP002696">
    <property type="protein sequence ID" value="AEE16304.1"/>
    <property type="molecule type" value="Genomic_DNA"/>
</dbReference>
<protein>
    <recommendedName>
        <fullName evidence="2">LiaI-LiaF-like transmembrane region domain-containing protein</fullName>
    </recommendedName>
</protein>
<dbReference type="KEGG" id="tbe:Trebr_0868"/>
<evidence type="ECO:0000313" key="3">
    <source>
        <dbReference type="EMBL" id="AEE16304.1"/>
    </source>
</evidence>
<dbReference type="OrthoDB" id="360461at2"/>
<feature type="transmembrane region" description="Helical" evidence="1">
    <location>
        <begin position="102"/>
        <end position="120"/>
    </location>
</feature>
<feature type="domain" description="LiaI-LiaF-like transmembrane region" evidence="2">
    <location>
        <begin position="131"/>
        <end position="174"/>
    </location>
</feature>
<keyword evidence="4" id="KW-1185">Reference proteome</keyword>
<feature type="transmembrane region" description="Helical" evidence="1">
    <location>
        <begin position="45"/>
        <end position="65"/>
    </location>
</feature>
<dbReference type="AlphaFoldDB" id="F4LJ47"/>
<organism evidence="3 4">
    <name type="scientific">Treponema brennaborense (strain DSM 12168 / CIP 105900 / DD5/3)</name>
    <dbReference type="NCBI Taxonomy" id="906968"/>
    <lineage>
        <taxon>Bacteria</taxon>
        <taxon>Pseudomonadati</taxon>
        <taxon>Spirochaetota</taxon>
        <taxon>Spirochaetia</taxon>
        <taxon>Spirochaetales</taxon>
        <taxon>Treponemataceae</taxon>
        <taxon>Treponema</taxon>
    </lineage>
</organism>
<gene>
    <name evidence="3" type="ordered locus">Trebr_0868</name>
</gene>
<feature type="transmembrane region" description="Helical" evidence="1">
    <location>
        <begin position="20"/>
        <end position="39"/>
    </location>
</feature>
<feature type="transmembrane region" description="Helical" evidence="1">
    <location>
        <begin position="127"/>
        <end position="148"/>
    </location>
</feature>
<feature type="transmembrane region" description="Helical" evidence="1">
    <location>
        <begin position="72"/>
        <end position="90"/>
    </location>
</feature>
<sequence>MSDSKKIRERLSAPMRNIFLAAGLVFLIGGIFLLIVFAADIHIHFFALRSLFALLFGGLILYRTLTKTKKSWLLFTGLFLCLTGCVLLLSDSNIFSYTISDLWPVIVICGGLSLGTAGFYRTKYPRPVFLVPAAAIIVLGAVFLLFSLDVIVQPFSEVAARWWPSMLILMGIGLVVLFFSRSRDDAVLTDDGDDDFADSDDGERR</sequence>
<keyword evidence="1" id="KW-1133">Transmembrane helix</keyword>
<evidence type="ECO:0000256" key="1">
    <source>
        <dbReference type="SAM" id="Phobius"/>
    </source>
</evidence>